<dbReference type="EMBL" id="AP015042">
    <property type="protein sequence ID" value="BAT97202.1"/>
    <property type="molecule type" value="Genomic_DNA"/>
</dbReference>
<proteinExistence type="predicted"/>
<feature type="non-terminal residue" evidence="1">
    <location>
        <position position="1"/>
    </location>
</feature>
<evidence type="ECO:0000313" key="2">
    <source>
        <dbReference type="Proteomes" id="UP000291084"/>
    </source>
</evidence>
<evidence type="ECO:0000313" key="1">
    <source>
        <dbReference type="EMBL" id="BAT97202.1"/>
    </source>
</evidence>
<protein>
    <submittedName>
        <fullName evidence="1">Uncharacterized protein</fullName>
    </submittedName>
</protein>
<reference evidence="1 2" key="1">
    <citation type="journal article" date="2015" name="Sci. Rep.">
        <title>The power of single molecule real-time sequencing technology in the de novo assembly of a eukaryotic genome.</title>
        <authorList>
            <person name="Sakai H."/>
            <person name="Naito K."/>
            <person name="Ogiso-Tanaka E."/>
            <person name="Takahashi Y."/>
            <person name="Iseki K."/>
            <person name="Muto C."/>
            <person name="Satou K."/>
            <person name="Teruya K."/>
            <person name="Shiroma A."/>
            <person name="Shimoji M."/>
            <person name="Hirano T."/>
            <person name="Itoh T."/>
            <person name="Kaga A."/>
            <person name="Tomooka N."/>
        </authorList>
    </citation>
    <scope>NUCLEOTIDE SEQUENCE [LARGE SCALE GENOMIC DNA]</scope>
    <source>
        <strain evidence="2">cv. Shumari</strain>
    </source>
</reference>
<accession>A0A0S3SWV6</accession>
<sequence>IRVNSLEIGRGVIVEHMIKQGPSLSFPGMLEQTLQQNVASGRGHPKLALQQGPVGPVGLHGFLIPTLFEEPFHESGIHNPVIHQAALLKLVEELIGLLQILQFDKA</sequence>
<dbReference type="AlphaFoldDB" id="A0A0S3SWV6"/>
<name>A0A0S3SWV6_PHAAN</name>
<gene>
    <name evidence="1" type="primary">Vigan.09G058000</name>
    <name evidence="1" type="ORF">VIGAN_09058000</name>
</gene>
<keyword evidence="2" id="KW-1185">Reference proteome</keyword>
<dbReference type="Proteomes" id="UP000291084">
    <property type="component" value="Chromosome 9"/>
</dbReference>
<organism evidence="1 2">
    <name type="scientific">Vigna angularis var. angularis</name>
    <dbReference type="NCBI Taxonomy" id="157739"/>
    <lineage>
        <taxon>Eukaryota</taxon>
        <taxon>Viridiplantae</taxon>
        <taxon>Streptophyta</taxon>
        <taxon>Embryophyta</taxon>
        <taxon>Tracheophyta</taxon>
        <taxon>Spermatophyta</taxon>
        <taxon>Magnoliopsida</taxon>
        <taxon>eudicotyledons</taxon>
        <taxon>Gunneridae</taxon>
        <taxon>Pentapetalae</taxon>
        <taxon>rosids</taxon>
        <taxon>fabids</taxon>
        <taxon>Fabales</taxon>
        <taxon>Fabaceae</taxon>
        <taxon>Papilionoideae</taxon>
        <taxon>50 kb inversion clade</taxon>
        <taxon>NPAAA clade</taxon>
        <taxon>indigoferoid/millettioid clade</taxon>
        <taxon>Phaseoleae</taxon>
        <taxon>Vigna</taxon>
    </lineage>
</organism>